<keyword evidence="2" id="KW-1185">Reference proteome</keyword>
<dbReference type="OrthoDB" id="112883at2759"/>
<dbReference type="EMBL" id="NBNE01015742">
    <property type="protein sequence ID" value="OWY93624.1"/>
    <property type="molecule type" value="Genomic_DNA"/>
</dbReference>
<organism evidence="1 2">
    <name type="scientific">Phytophthora megakarya</name>
    <dbReference type="NCBI Taxonomy" id="4795"/>
    <lineage>
        <taxon>Eukaryota</taxon>
        <taxon>Sar</taxon>
        <taxon>Stramenopiles</taxon>
        <taxon>Oomycota</taxon>
        <taxon>Peronosporomycetes</taxon>
        <taxon>Peronosporales</taxon>
        <taxon>Peronosporaceae</taxon>
        <taxon>Phytophthora</taxon>
    </lineage>
</organism>
<gene>
    <name evidence="1" type="ORF">PHMEG_00036910</name>
</gene>
<protein>
    <submittedName>
        <fullName evidence="1">Uncharacterized protein</fullName>
    </submittedName>
</protein>
<accession>A0A225UKG8</accession>
<sequence length="119" mass="13187">MEFRIAFMGYSSVHPHSCQDSRVASGLVDVKKKMKVMVGGLAVSDGAKPARQILQELRSLFYENDSKVMTGLSESLDDTRIYRARALHFYGNVHESVGISQISLALNEGFCSSSFTLHQ</sequence>
<dbReference type="AlphaFoldDB" id="A0A225UKG8"/>
<dbReference type="Proteomes" id="UP000198211">
    <property type="component" value="Unassembled WGS sequence"/>
</dbReference>
<proteinExistence type="predicted"/>
<reference evidence="2" key="1">
    <citation type="submission" date="2017-03" db="EMBL/GenBank/DDBJ databases">
        <title>Phytopthora megakarya and P. palmivora, two closely related causual agents of cacao black pod achieved similar genome size and gene model numbers by different mechanisms.</title>
        <authorList>
            <person name="Ali S."/>
            <person name="Shao J."/>
            <person name="Larry D.J."/>
            <person name="Kronmiller B."/>
            <person name="Shen D."/>
            <person name="Strem M.D."/>
            <person name="Melnick R.L."/>
            <person name="Guiltinan M.J."/>
            <person name="Tyler B.M."/>
            <person name="Meinhardt L.W."/>
            <person name="Bailey B.A."/>
        </authorList>
    </citation>
    <scope>NUCLEOTIDE SEQUENCE [LARGE SCALE GENOMIC DNA]</scope>
    <source>
        <strain evidence="2">zdho120</strain>
    </source>
</reference>
<name>A0A225UKG8_9STRA</name>
<evidence type="ECO:0000313" key="2">
    <source>
        <dbReference type="Proteomes" id="UP000198211"/>
    </source>
</evidence>
<comment type="caution">
    <text evidence="1">The sequence shown here is derived from an EMBL/GenBank/DDBJ whole genome shotgun (WGS) entry which is preliminary data.</text>
</comment>
<evidence type="ECO:0000313" key="1">
    <source>
        <dbReference type="EMBL" id="OWY93624.1"/>
    </source>
</evidence>